<keyword evidence="1" id="KW-1133">Transmembrane helix</keyword>
<organism evidence="2 3">
    <name type="scientific">Micromonospora citrea</name>
    <dbReference type="NCBI Taxonomy" id="47855"/>
    <lineage>
        <taxon>Bacteria</taxon>
        <taxon>Bacillati</taxon>
        <taxon>Actinomycetota</taxon>
        <taxon>Actinomycetes</taxon>
        <taxon>Micromonosporales</taxon>
        <taxon>Micromonosporaceae</taxon>
        <taxon>Micromonospora</taxon>
    </lineage>
</organism>
<feature type="transmembrane region" description="Helical" evidence="1">
    <location>
        <begin position="74"/>
        <end position="95"/>
    </location>
</feature>
<dbReference type="EMBL" id="FMHZ01000002">
    <property type="protein sequence ID" value="SCL67468.1"/>
    <property type="molecule type" value="Genomic_DNA"/>
</dbReference>
<accession>A0A1C6VMA2</accession>
<dbReference type="AlphaFoldDB" id="A0A1C6VMA2"/>
<gene>
    <name evidence="2" type="ORF">GA0070606_4559</name>
</gene>
<evidence type="ECO:0000313" key="3">
    <source>
        <dbReference type="Proteomes" id="UP000199001"/>
    </source>
</evidence>
<keyword evidence="1" id="KW-0472">Membrane</keyword>
<evidence type="ECO:0000256" key="1">
    <source>
        <dbReference type="SAM" id="Phobius"/>
    </source>
</evidence>
<evidence type="ECO:0000313" key="2">
    <source>
        <dbReference type="EMBL" id="SCL67468.1"/>
    </source>
</evidence>
<name>A0A1C6VMA2_9ACTN</name>
<proteinExistence type="predicted"/>
<keyword evidence="1" id="KW-0812">Transmembrane</keyword>
<reference evidence="3" key="1">
    <citation type="submission" date="2016-06" db="EMBL/GenBank/DDBJ databases">
        <authorList>
            <person name="Varghese N."/>
            <person name="Submissions Spin"/>
        </authorList>
    </citation>
    <scope>NUCLEOTIDE SEQUENCE [LARGE SCALE GENOMIC DNA]</scope>
    <source>
        <strain evidence="3">DSM 43903</strain>
    </source>
</reference>
<keyword evidence="3" id="KW-1185">Reference proteome</keyword>
<feature type="transmembrane region" description="Helical" evidence="1">
    <location>
        <begin position="43"/>
        <end position="62"/>
    </location>
</feature>
<feature type="transmembrane region" description="Helical" evidence="1">
    <location>
        <begin position="6"/>
        <end position="23"/>
    </location>
</feature>
<protein>
    <submittedName>
        <fullName evidence="2">Uncharacterized protein</fullName>
    </submittedName>
</protein>
<sequence>MAVDILLAGAAVALVGCAAWSVIHSRRASTVRLFGRVLRHPRLWAAGAACMGLYVLLALGNLTEVTPSAWRTPGRWIAAVLLLAALALMAAHGVLDHRARRRS</sequence>
<dbReference type="Proteomes" id="UP000199001">
    <property type="component" value="Unassembled WGS sequence"/>
</dbReference>